<evidence type="ECO:0000313" key="3">
    <source>
        <dbReference type="Proteomes" id="UP001458880"/>
    </source>
</evidence>
<keyword evidence="1" id="KW-0472">Membrane</keyword>
<reference evidence="2 3" key="1">
    <citation type="journal article" date="2024" name="BMC Genomics">
        <title>De novo assembly and annotation of Popillia japonica's genome with initial clues to its potential as an invasive pest.</title>
        <authorList>
            <person name="Cucini C."/>
            <person name="Boschi S."/>
            <person name="Funari R."/>
            <person name="Cardaioli E."/>
            <person name="Iannotti N."/>
            <person name="Marturano G."/>
            <person name="Paoli F."/>
            <person name="Bruttini M."/>
            <person name="Carapelli A."/>
            <person name="Frati F."/>
            <person name="Nardi F."/>
        </authorList>
    </citation>
    <scope>NUCLEOTIDE SEQUENCE [LARGE SCALE GENOMIC DNA]</scope>
    <source>
        <strain evidence="2">DMR45628</strain>
    </source>
</reference>
<sequence>MDCSRCSRRFCICCGNVYRNPCSSGSKYQTSPWSSGSSINIIELQPLRTHARELLTVEPQHRHRKTYAKDDSEPGTAYHSYAKYEEAVQDKLTEMYKREKSANKTKDVFAKLGLATAVGVGTAAANYIANKYSDC</sequence>
<keyword evidence="3" id="KW-1185">Reference proteome</keyword>
<protein>
    <submittedName>
        <fullName evidence="2">Uncharacterized protein</fullName>
    </submittedName>
</protein>
<comment type="caution">
    <text evidence="2">The sequence shown here is derived from an EMBL/GenBank/DDBJ whole genome shotgun (WGS) entry which is preliminary data.</text>
</comment>
<evidence type="ECO:0000313" key="2">
    <source>
        <dbReference type="EMBL" id="KAK9700595.1"/>
    </source>
</evidence>
<keyword evidence="1" id="KW-0812">Transmembrane</keyword>
<dbReference type="Proteomes" id="UP001458880">
    <property type="component" value="Unassembled WGS sequence"/>
</dbReference>
<accession>A0AAW1JC21</accession>
<proteinExistence type="predicted"/>
<organism evidence="2 3">
    <name type="scientific">Popillia japonica</name>
    <name type="common">Japanese beetle</name>
    <dbReference type="NCBI Taxonomy" id="7064"/>
    <lineage>
        <taxon>Eukaryota</taxon>
        <taxon>Metazoa</taxon>
        <taxon>Ecdysozoa</taxon>
        <taxon>Arthropoda</taxon>
        <taxon>Hexapoda</taxon>
        <taxon>Insecta</taxon>
        <taxon>Pterygota</taxon>
        <taxon>Neoptera</taxon>
        <taxon>Endopterygota</taxon>
        <taxon>Coleoptera</taxon>
        <taxon>Polyphaga</taxon>
        <taxon>Scarabaeiformia</taxon>
        <taxon>Scarabaeidae</taxon>
        <taxon>Rutelinae</taxon>
        <taxon>Popillia</taxon>
    </lineage>
</organism>
<feature type="transmembrane region" description="Helical" evidence="1">
    <location>
        <begin position="108"/>
        <end position="129"/>
    </location>
</feature>
<evidence type="ECO:0000256" key="1">
    <source>
        <dbReference type="SAM" id="Phobius"/>
    </source>
</evidence>
<keyword evidence="1" id="KW-1133">Transmembrane helix</keyword>
<dbReference type="AlphaFoldDB" id="A0AAW1JC21"/>
<dbReference type="EMBL" id="JASPKY010000434">
    <property type="protein sequence ID" value="KAK9700595.1"/>
    <property type="molecule type" value="Genomic_DNA"/>
</dbReference>
<name>A0AAW1JC21_POPJA</name>
<gene>
    <name evidence="2" type="ORF">QE152_g31126</name>
</gene>